<dbReference type="InterPro" id="IPR040079">
    <property type="entry name" value="Glutathione_S-Trfase"/>
</dbReference>
<evidence type="ECO:0000259" key="3">
    <source>
        <dbReference type="PROSITE" id="PS50404"/>
    </source>
</evidence>
<evidence type="ECO:0000313" key="6">
    <source>
        <dbReference type="Proteomes" id="UP000695562"/>
    </source>
</evidence>
<dbReference type="PROSITE" id="PS50405">
    <property type="entry name" value="GST_CTER"/>
    <property type="match status" value="1"/>
</dbReference>
<dbReference type="SUPFAM" id="SSF52833">
    <property type="entry name" value="Thioredoxin-like"/>
    <property type="match status" value="1"/>
</dbReference>
<evidence type="ECO:0000313" key="5">
    <source>
        <dbReference type="EMBL" id="KAF2078390.1"/>
    </source>
</evidence>
<sequence length="228" mass="26414">MSAQIDLYGAGTSNVYKIELLLDELGIEYNFHQVNIMAGDQFKPEFLKISPNNKVPAIVDNTLSPPLNLFESGAILTYFAEKEHKFLPDQSHPRERAQVFQWLNHQVSGFGPFFGQYAHFLYFAPEKSEYSIKRYTNELIRLLNVIDTQLKDNTYIAGNEYTIADIAYWGWALYLPYMGADADIQFNDEAKYVNIKRWLNLLSQRPPVAKLLAKIQETMKSRNIQKKY</sequence>
<name>A0A8J4V2J2_9MYCE</name>
<reference evidence="5" key="1">
    <citation type="submission" date="2020-01" db="EMBL/GenBank/DDBJ databases">
        <title>Development of genomics and gene disruption for Polysphondylium violaceum indicates a role for the polyketide synthase stlB in stalk morphogenesis.</title>
        <authorList>
            <person name="Narita B."/>
            <person name="Kawabe Y."/>
            <person name="Kin K."/>
            <person name="Saito T."/>
            <person name="Gibbs R."/>
            <person name="Kuspa A."/>
            <person name="Muzny D."/>
            <person name="Queller D."/>
            <person name="Richards S."/>
            <person name="Strassman J."/>
            <person name="Sucgang R."/>
            <person name="Worley K."/>
            <person name="Schaap P."/>
        </authorList>
    </citation>
    <scope>NUCLEOTIDE SEQUENCE</scope>
    <source>
        <strain evidence="5">QSvi11</strain>
    </source>
</reference>
<dbReference type="Gene3D" id="1.20.1050.10">
    <property type="match status" value="1"/>
</dbReference>
<keyword evidence="6" id="KW-1185">Reference proteome</keyword>
<evidence type="ECO:0000256" key="1">
    <source>
        <dbReference type="ARBA" id="ARBA00007409"/>
    </source>
</evidence>
<organism evidence="5 6">
    <name type="scientific">Polysphondylium violaceum</name>
    <dbReference type="NCBI Taxonomy" id="133409"/>
    <lineage>
        <taxon>Eukaryota</taxon>
        <taxon>Amoebozoa</taxon>
        <taxon>Evosea</taxon>
        <taxon>Eumycetozoa</taxon>
        <taxon>Dictyostelia</taxon>
        <taxon>Dictyosteliales</taxon>
        <taxon>Dictyosteliaceae</taxon>
        <taxon>Polysphondylium</taxon>
    </lineage>
</organism>
<comment type="caution">
    <text evidence="5">The sequence shown here is derived from an EMBL/GenBank/DDBJ whole genome shotgun (WGS) entry which is preliminary data.</text>
</comment>
<comment type="similarity">
    <text evidence="1 2">Belongs to the GST superfamily.</text>
</comment>
<dbReference type="CDD" id="cd03048">
    <property type="entry name" value="GST_N_Ure2p_like"/>
    <property type="match status" value="1"/>
</dbReference>
<feature type="domain" description="GST C-terminal" evidence="4">
    <location>
        <begin position="92"/>
        <end position="228"/>
    </location>
</feature>
<protein>
    <recommendedName>
        <fullName evidence="7">Glutathione S-transferase</fullName>
    </recommendedName>
</protein>
<accession>A0A8J4V2J2</accession>
<dbReference type="Pfam" id="PF02798">
    <property type="entry name" value="GST_N"/>
    <property type="match status" value="1"/>
</dbReference>
<dbReference type="PANTHER" id="PTHR44051">
    <property type="entry name" value="GLUTATHIONE S-TRANSFERASE-RELATED"/>
    <property type="match status" value="1"/>
</dbReference>
<dbReference type="SFLD" id="SFLDG00358">
    <property type="entry name" value="Main_(cytGST)"/>
    <property type="match status" value="1"/>
</dbReference>
<dbReference type="CDD" id="cd03178">
    <property type="entry name" value="GST_C_Ure2p_like"/>
    <property type="match status" value="1"/>
</dbReference>
<dbReference type="Proteomes" id="UP000695562">
    <property type="component" value="Unassembled WGS sequence"/>
</dbReference>
<evidence type="ECO:0000259" key="4">
    <source>
        <dbReference type="PROSITE" id="PS50405"/>
    </source>
</evidence>
<gene>
    <name evidence="5" type="ORF">CYY_000257</name>
</gene>
<evidence type="ECO:0000256" key="2">
    <source>
        <dbReference type="RuleBase" id="RU003494"/>
    </source>
</evidence>
<dbReference type="EMBL" id="AJWJ01000005">
    <property type="protein sequence ID" value="KAF2078390.1"/>
    <property type="molecule type" value="Genomic_DNA"/>
</dbReference>
<evidence type="ECO:0008006" key="7">
    <source>
        <dbReference type="Google" id="ProtNLM"/>
    </source>
</evidence>
<dbReference type="AlphaFoldDB" id="A0A8J4V2J2"/>
<dbReference type="InterPro" id="IPR036249">
    <property type="entry name" value="Thioredoxin-like_sf"/>
</dbReference>
<dbReference type="OrthoDB" id="14146at2759"/>
<dbReference type="SFLD" id="SFLDG01151">
    <property type="entry name" value="Main.2:_Nu-like"/>
    <property type="match status" value="1"/>
</dbReference>
<feature type="domain" description="GST N-terminal" evidence="3">
    <location>
        <begin position="2"/>
        <end position="87"/>
    </location>
</feature>
<dbReference type="InterPro" id="IPR004046">
    <property type="entry name" value="GST_C"/>
</dbReference>
<dbReference type="Pfam" id="PF00043">
    <property type="entry name" value="GST_C"/>
    <property type="match status" value="1"/>
</dbReference>
<dbReference type="InterPro" id="IPR010987">
    <property type="entry name" value="Glutathione-S-Trfase_C-like"/>
</dbReference>
<proteinExistence type="inferred from homology"/>
<dbReference type="InterPro" id="IPR004045">
    <property type="entry name" value="Glutathione_S-Trfase_N"/>
</dbReference>
<dbReference type="SUPFAM" id="SSF47616">
    <property type="entry name" value="GST C-terminal domain-like"/>
    <property type="match status" value="1"/>
</dbReference>
<dbReference type="Gene3D" id="3.40.30.10">
    <property type="entry name" value="Glutaredoxin"/>
    <property type="match status" value="1"/>
</dbReference>
<dbReference type="PANTHER" id="PTHR44051:SF8">
    <property type="entry name" value="GLUTATHIONE S-TRANSFERASE GSTA"/>
    <property type="match status" value="1"/>
</dbReference>
<dbReference type="PROSITE" id="PS50404">
    <property type="entry name" value="GST_NTER"/>
    <property type="match status" value="1"/>
</dbReference>
<dbReference type="SFLD" id="SFLDS00019">
    <property type="entry name" value="Glutathione_Transferase_(cytos"/>
    <property type="match status" value="1"/>
</dbReference>
<dbReference type="InterPro" id="IPR036282">
    <property type="entry name" value="Glutathione-S-Trfase_C_sf"/>
</dbReference>